<evidence type="ECO:0000259" key="6">
    <source>
        <dbReference type="PROSITE" id="PS50850"/>
    </source>
</evidence>
<organism evidence="7 8">
    <name type="scientific">Sporothrix eucalyptigena</name>
    <dbReference type="NCBI Taxonomy" id="1812306"/>
    <lineage>
        <taxon>Eukaryota</taxon>
        <taxon>Fungi</taxon>
        <taxon>Dikarya</taxon>
        <taxon>Ascomycota</taxon>
        <taxon>Pezizomycotina</taxon>
        <taxon>Sordariomycetes</taxon>
        <taxon>Sordariomycetidae</taxon>
        <taxon>Ophiostomatales</taxon>
        <taxon>Ophiostomataceae</taxon>
        <taxon>Sporothrix</taxon>
    </lineage>
</organism>
<dbReference type="Gene3D" id="1.20.1250.20">
    <property type="entry name" value="MFS general substrate transporter like domains"/>
    <property type="match status" value="1"/>
</dbReference>
<dbReference type="Gene3D" id="1.20.1720.10">
    <property type="entry name" value="Multidrug resistance protein D"/>
    <property type="match status" value="1"/>
</dbReference>
<feature type="transmembrane region" description="Helical" evidence="5">
    <location>
        <begin position="147"/>
        <end position="168"/>
    </location>
</feature>
<dbReference type="PANTHER" id="PTHR23501:SF33">
    <property type="entry name" value="MAJOR FACILITATOR SUPERFAMILY (MFS) PROFILE DOMAIN-CONTAINING PROTEIN"/>
    <property type="match status" value="1"/>
</dbReference>
<evidence type="ECO:0000313" key="8">
    <source>
        <dbReference type="Proteomes" id="UP001642482"/>
    </source>
</evidence>
<keyword evidence="2 5" id="KW-0812">Transmembrane</keyword>
<feature type="transmembrane region" description="Helical" evidence="5">
    <location>
        <begin position="334"/>
        <end position="358"/>
    </location>
</feature>
<comment type="caution">
    <text evidence="7">The sequence shown here is derived from an EMBL/GenBank/DDBJ whole genome shotgun (WGS) entry which is preliminary data.</text>
</comment>
<evidence type="ECO:0000256" key="5">
    <source>
        <dbReference type="SAM" id="Phobius"/>
    </source>
</evidence>
<keyword evidence="3 5" id="KW-1133">Transmembrane helix</keyword>
<gene>
    <name evidence="7" type="ORF">SEUCBS140593_003003</name>
</gene>
<feature type="transmembrane region" description="Helical" evidence="5">
    <location>
        <begin position="48"/>
        <end position="75"/>
    </location>
</feature>
<dbReference type="Proteomes" id="UP001642482">
    <property type="component" value="Unassembled WGS sequence"/>
</dbReference>
<keyword evidence="4 5" id="KW-0472">Membrane</keyword>
<dbReference type="InterPro" id="IPR020846">
    <property type="entry name" value="MFS_dom"/>
</dbReference>
<feature type="transmembrane region" description="Helical" evidence="5">
    <location>
        <begin position="370"/>
        <end position="392"/>
    </location>
</feature>
<feature type="domain" description="Major facilitator superfamily (MFS) profile" evidence="6">
    <location>
        <begin position="53"/>
        <end position="584"/>
    </location>
</feature>
<proteinExistence type="predicted"/>
<reference evidence="7 8" key="1">
    <citation type="submission" date="2024-01" db="EMBL/GenBank/DDBJ databases">
        <authorList>
            <person name="Allen C."/>
            <person name="Tagirdzhanova G."/>
        </authorList>
    </citation>
    <scope>NUCLEOTIDE SEQUENCE [LARGE SCALE GENOMIC DNA]</scope>
</reference>
<dbReference type="InterPro" id="IPR011701">
    <property type="entry name" value="MFS"/>
</dbReference>
<dbReference type="EMBL" id="CAWUHD010000022">
    <property type="protein sequence ID" value="CAK7216852.1"/>
    <property type="molecule type" value="Genomic_DNA"/>
</dbReference>
<evidence type="ECO:0000256" key="1">
    <source>
        <dbReference type="ARBA" id="ARBA00004141"/>
    </source>
</evidence>
<evidence type="ECO:0000313" key="7">
    <source>
        <dbReference type="EMBL" id="CAK7216852.1"/>
    </source>
</evidence>
<feature type="transmembrane region" description="Helical" evidence="5">
    <location>
        <begin position="293"/>
        <end position="313"/>
    </location>
</feature>
<feature type="transmembrane region" description="Helical" evidence="5">
    <location>
        <begin position="399"/>
        <end position="420"/>
    </location>
</feature>
<feature type="transmembrane region" description="Helical" evidence="5">
    <location>
        <begin position="432"/>
        <end position="454"/>
    </location>
</feature>
<keyword evidence="8" id="KW-1185">Reference proteome</keyword>
<protein>
    <recommendedName>
        <fullName evidence="6">Major facilitator superfamily (MFS) profile domain-containing protein</fullName>
    </recommendedName>
</protein>
<dbReference type="SUPFAM" id="SSF103473">
    <property type="entry name" value="MFS general substrate transporter"/>
    <property type="match status" value="1"/>
</dbReference>
<dbReference type="InterPro" id="IPR036259">
    <property type="entry name" value="MFS_trans_sf"/>
</dbReference>
<sequence length="585" mass="61657">MPFKHLSTVREQEVLVDQSSPLLGTAFPPIDEPEHDDAANTPSQQTTWAVLSILSVLLVGVFVSNADTTFLLAAYPQIASEFGALRQGAWLLTAYMLAMCAVQPLYGRLSSIFGRKPLLLVAYGLYALGSGVCAVGGSLGVVLAGRVLAGMGGAGLVCLVSILITDLVPLREVAAYRSYVNIVQTMGRSVGAPLGGLVADRWGWRTAFQAVVPLTLAGGALVAWRLERRHGLADSNTKETQSVRMRLKRVDVVGAVLLATSTALALAAISVTNSGAVGAESISSSFFSRLLDIPLWISLSFGALQCLTAFVYWETRCAAEPIFPPALLAHRAVWTSYMLLLLQNTAQAAATLSVPLFIQVTRGADVGTSGLSLLPSVVGNTAGGLGTGFYVSRTGRYRGAAVVSGVFGVVGYGMMIWRWVAGPEFHPVADDLWIFFAGAATGTAHSAAFMALAAGLSATTAKDDAEQQYEDTEDEMSKDEDTAAVAIASSGIYLSGNIGGVVGLSLSSALLQGVLAFKLKEFLDPATVDKVLSSVDYVMSLPMNGTRARIVDAYVAGFHATFWEALVCSALAFTVALCIREHVLR</sequence>
<feature type="transmembrane region" description="Helical" evidence="5">
    <location>
        <begin position="87"/>
        <end position="106"/>
    </location>
</feature>
<feature type="transmembrane region" description="Helical" evidence="5">
    <location>
        <begin position="118"/>
        <end position="141"/>
    </location>
</feature>
<comment type="subcellular location">
    <subcellularLocation>
        <location evidence="1">Membrane</location>
        <topology evidence="1">Multi-pass membrane protein</topology>
    </subcellularLocation>
</comment>
<dbReference type="PROSITE" id="PS50850">
    <property type="entry name" value="MFS"/>
    <property type="match status" value="1"/>
</dbReference>
<dbReference type="PANTHER" id="PTHR23501">
    <property type="entry name" value="MAJOR FACILITATOR SUPERFAMILY"/>
    <property type="match status" value="1"/>
</dbReference>
<name>A0ABP0BB51_9PEZI</name>
<feature type="transmembrane region" description="Helical" evidence="5">
    <location>
        <begin position="252"/>
        <end position="273"/>
    </location>
</feature>
<accession>A0ABP0BB51</accession>
<dbReference type="Pfam" id="PF07690">
    <property type="entry name" value="MFS_1"/>
    <property type="match status" value="1"/>
</dbReference>
<evidence type="ECO:0000256" key="2">
    <source>
        <dbReference type="ARBA" id="ARBA00022692"/>
    </source>
</evidence>
<evidence type="ECO:0000256" key="4">
    <source>
        <dbReference type="ARBA" id="ARBA00023136"/>
    </source>
</evidence>
<evidence type="ECO:0000256" key="3">
    <source>
        <dbReference type="ARBA" id="ARBA00022989"/>
    </source>
</evidence>